<dbReference type="GO" id="GO:0012505">
    <property type="term" value="C:endomembrane system"/>
    <property type="evidence" value="ECO:0007669"/>
    <property type="project" value="UniProtKB-SubCell"/>
</dbReference>
<evidence type="ECO:0000313" key="7">
    <source>
        <dbReference type="Proteomes" id="UP000694845"/>
    </source>
</evidence>
<keyword evidence="7" id="KW-1185">Reference proteome</keyword>
<protein>
    <recommendedName>
        <fullName evidence="6">Vacuolar protein sorting-associated protein 45</fullName>
    </recommendedName>
</protein>
<evidence type="ECO:0000256" key="3">
    <source>
        <dbReference type="ARBA" id="ARBA00022448"/>
    </source>
</evidence>
<dbReference type="Pfam" id="PF00995">
    <property type="entry name" value="Sec1"/>
    <property type="match status" value="1"/>
</dbReference>
<dbReference type="Gene3D" id="3.40.50.1910">
    <property type="match status" value="1"/>
</dbReference>
<dbReference type="GeneID" id="110988795"/>
<keyword evidence="3" id="KW-0813">Transport</keyword>
<organism evidence="7 8">
    <name type="scientific">Acanthaster planci</name>
    <name type="common">Crown-of-thorns starfish</name>
    <dbReference type="NCBI Taxonomy" id="133434"/>
    <lineage>
        <taxon>Eukaryota</taxon>
        <taxon>Metazoa</taxon>
        <taxon>Echinodermata</taxon>
        <taxon>Eleutherozoa</taxon>
        <taxon>Asterozoa</taxon>
        <taxon>Asteroidea</taxon>
        <taxon>Valvatacea</taxon>
        <taxon>Valvatida</taxon>
        <taxon>Acanthasteridae</taxon>
        <taxon>Acanthaster</taxon>
    </lineage>
</organism>
<name>A0A8B7ZRX2_ACAPL</name>
<dbReference type="PANTHER" id="PTHR11679">
    <property type="entry name" value="VESICLE PROTEIN SORTING-ASSOCIATED"/>
    <property type="match status" value="1"/>
</dbReference>
<dbReference type="FunFam" id="3.40.50.2060:FF:000003">
    <property type="entry name" value="vacuolar protein sorting-associated protein 45 isoform X1"/>
    <property type="match status" value="1"/>
</dbReference>
<comment type="subcellular location">
    <subcellularLocation>
        <location evidence="1">Endomembrane system</location>
        <topology evidence="1">Peripheral membrane protein</topology>
    </subcellularLocation>
</comment>
<dbReference type="Proteomes" id="UP000694845">
    <property type="component" value="Unplaced"/>
</dbReference>
<dbReference type="OMA" id="VHQLNNA"/>
<keyword evidence="4" id="KW-0653">Protein transport</keyword>
<dbReference type="InterPro" id="IPR036045">
    <property type="entry name" value="Sec1-like_sf"/>
</dbReference>
<dbReference type="FunFam" id="3.90.830.10:FF:000002">
    <property type="entry name" value="Vacuolar protein sorting-associated protein 45"/>
    <property type="match status" value="1"/>
</dbReference>
<comment type="similarity">
    <text evidence="2">Belongs to the STXBP/unc-18/SEC1 family.</text>
</comment>
<reference evidence="8" key="1">
    <citation type="submission" date="2025-08" db="UniProtKB">
        <authorList>
            <consortium name="RefSeq"/>
        </authorList>
    </citation>
    <scope>IDENTIFICATION</scope>
</reference>
<dbReference type="Gene3D" id="1.25.40.60">
    <property type="match status" value="1"/>
</dbReference>
<evidence type="ECO:0000256" key="6">
    <source>
        <dbReference type="ARBA" id="ARBA00073001"/>
    </source>
</evidence>
<dbReference type="GO" id="GO:0015031">
    <property type="term" value="P:protein transport"/>
    <property type="evidence" value="ECO:0007669"/>
    <property type="project" value="UniProtKB-KW"/>
</dbReference>
<evidence type="ECO:0000256" key="1">
    <source>
        <dbReference type="ARBA" id="ARBA00004184"/>
    </source>
</evidence>
<dbReference type="Gene3D" id="3.90.830.10">
    <property type="entry name" value="Syntaxin Binding Protein 1, Chain A, domain 2"/>
    <property type="match status" value="1"/>
</dbReference>
<dbReference type="SUPFAM" id="SSF56815">
    <property type="entry name" value="Sec1/munc18-like (SM) proteins"/>
    <property type="match status" value="1"/>
</dbReference>
<evidence type="ECO:0000313" key="8">
    <source>
        <dbReference type="RefSeq" id="XP_022108323.1"/>
    </source>
</evidence>
<dbReference type="OrthoDB" id="10266265at2759"/>
<gene>
    <name evidence="8" type="primary">LOC110988795</name>
</gene>
<proteinExistence type="inferred from homology"/>
<dbReference type="GO" id="GO:0016192">
    <property type="term" value="P:vesicle-mediated transport"/>
    <property type="evidence" value="ECO:0007669"/>
    <property type="project" value="InterPro"/>
</dbReference>
<evidence type="ECO:0000256" key="2">
    <source>
        <dbReference type="ARBA" id="ARBA00009884"/>
    </source>
</evidence>
<dbReference type="Gene3D" id="3.40.50.2060">
    <property type="match status" value="1"/>
</dbReference>
<dbReference type="InterPro" id="IPR001619">
    <property type="entry name" value="Sec1-like"/>
</dbReference>
<dbReference type="CTD" id="11311"/>
<dbReference type="GO" id="GO:0031410">
    <property type="term" value="C:cytoplasmic vesicle"/>
    <property type="evidence" value="ECO:0007669"/>
    <property type="project" value="UniProtKB-ARBA"/>
</dbReference>
<dbReference type="AlphaFoldDB" id="A0A8B7ZRX2"/>
<evidence type="ECO:0000256" key="5">
    <source>
        <dbReference type="ARBA" id="ARBA00023136"/>
    </source>
</evidence>
<keyword evidence="5" id="KW-0472">Membrane</keyword>
<dbReference type="InterPro" id="IPR027482">
    <property type="entry name" value="Sec1-like_dom2"/>
</dbReference>
<dbReference type="InterPro" id="IPR043154">
    <property type="entry name" value="Sec-1-like_dom1"/>
</dbReference>
<dbReference type="RefSeq" id="XP_022108323.1">
    <property type="nucleotide sequence ID" value="XM_022252631.1"/>
</dbReference>
<dbReference type="InterPro" id="IPR043127">
    <property type="entry name" value="Sec-1-like_dom3a"/>
</dbReference>
<dbReference type="PIRSF" id="PIRSF005715">
    <property type="entry name" value="VPS45_Sec1"/>
    <property type="match status" value="1"/>
</dbReference>
<sequence>MNVILAVKQYVAKMIEDSGPGMKVLLMDKDTISYVSMVYAQSEILQKEVYLFELLSNGSRELMKHLRCICFIRPTKENIELLCNELKNPKYGIYCIYFSNVVSKSDVKRLAEADEQEVVREVQEFYGDYIAVSPHVFSFNIVGCSRGNIWNSGVLNRICAGVTAVLLSLKKCPMIRFQNSSELSKRLAENVKQVISKDAGLFDFRRTDVPPLLLILDRHSDAVTPLLHQWTYQAMVHELLGIRNNRIDLSKVPGISKDLQEVVLSAEQDEFYAANLYNNFGEIGARIKELMEEFQKKSQSTKKIESIADMKAFVENYPQFKKMSGTVAKHVTVVGELSRLVGLYNLLEVSEVQQELACQSDHNEALKKVRGLITSDRVRELDACCLVALYGLRYERHSNNDFMTLLGALTRRGVSERNKRLVRAVVEYGGERARGTDLFGQNNPISRTRRFFKGLKGVENIYTQHTPLLQETLDQLIKGKLKEGSYPYLGPTTIMFCIDPFSFTRPQDIVVFMIGGVTYEEALAVRNINQANPGVRVVLGGTTVHNSQTYLEEVALAQHL</sequence>
<accession>A0A8B7ZRX2</accession>
<dbReference type="KEGG" id="aplc:110988795"/>
<evidence type="ECO:0000256" key="4">
    <source>
        <dbReference type="ARBA" id="ARBA00022927"/>
    </source>
</evidence>